<keyword evidence="8 9" id="KW-0472">Membrane</keyword>
<keyword evidence="7 9" id="KW-1133">Transmembrane helix</keyword>
<keyword evidence="2" id="KW-0813">Transport</keyword>
<sequence length="330" mass="35720">MIRSVLRCPVHFFDATPRGRVLNRFSADIDNIETRFYLAAKQVLETIALGVARIVVTGLQSPATGIVGGSVTATFLFLVAIVAKASNAARRLESVECSRLLQHVAETRELLGIIRSYGVADRFCGHSYRLVDVALRPLVALFDCFRSVRFLGGLCGFLVILASIVFGVLASGTSRDAATDGTTMGLALSSSMGIPLLIIGATTSVFVFTQTFVSFERCLEYTRLTPEPEGRVEFNHYTASYKPGILADALADICFVVEPREKVGIVGRTGAGKSSLFMAILRVLKATHGYVCIDGVSIASVPLQRLRSVVTLIPQASNVQRLFARNPERV</sequence>
<dbReference type="GO" id="GO:0005524">
    <property type="term" value="F:ATP binding"/>
    <property type="evidence" value="ECO:0007669"/>
    <property type="project" value="UniProtKB-KW"/>
</dbReference>
<keyword evidence="6" id="KW-0067">ATP-binding</keyword>
<keyword evidence="12" id="KW-1185">Reference proteome</keyword>
<organism evidence="11 12">
    <name type="scientific">Rhipicephalus sanguineus</name>
    <name type="common">Brown dog tick</name>
    <name type="synonym">Ixodes sanguineus</name>
    <dbReference type="NCBI Taxonomy" id="34632"/>
    <lineage>
        <taxon>Eukaryota</taxon>
        <taxon>Metazoa</taxon>
        <taxon>Ecdysozoa</taxon>
        <taxon>Arthropoda</taxon>
        <taxon>Chelicerata</taxon>
        <taxon>Arachnida</taxon>
        <taxon>Acari</taxon>
        <taxon>Parasitiformes</taxon>
        <taxon>Ixodida</taxon>
        <taxon>Ixodoidea</taxon>
        <taxon>Ixodidae</taxon>
        <taxon>Rhipicephalinae</taxon>
        <taxon>Rhipicephalus</taxon>
        <taxon>Rhipicephalus</taxon>
    </lineage>
</organism>
<dbReference type="GO" id="GO:0016887">
    <property type="term" value="F:ATP hydrolysis activity"/>
    <property type="evidence" value="ECO:0007669"/>
    <property type="project" value="InterPro"/>
</dbReference>
<evidence type="ECO:0000259" key="10">
    <source>
        <dbReference type="PROSITE" id="PS50929"/>
    </source>
</evidence>
<evidence type="ECO:0000256" key="4">
    <source>
        <dbReference type="ARBA" id="ARBA00022737"/>
    </source>
</evidence>
<evidence type="ECO:0000256" key="8">
    <source>
        <dbReference type="ARBA" id="ARBA00023136"/>
    </source>
</evidence>
<accession>A0A9D4QA92</accession>
<reference evidence="11" key="2">
    <citation type="submission" date="2021-09" db="EMBL/GenBank/DDBJ databases">
        <authorList>
            <person name="Jia N."/>
            <person name="Wang J."/>
            <person name="Shi W."/>
            <person name="Du L."/>
            <person name="Sun Y."/>
            <person name="Zhan W."/>
            <person name="Jiang J."/>
            <person name="Wang Q."/>
            <person name="Zhang B."/>
            <person name="Ji P."/>
            <person name="Sakyi L.B."/>
            <person name="Cui X."/>
            <person name="Yuan T."/>
            <person name="Jiang B."/>
            <person name="Yang W."/>
            <person name="Lam T.T.-Y."/>
            <person name="Chang Q."/>
            <person name="Ding S."/>
            <person name="Wang X."/>
            <person name="Zhu J."/>
            <person name="Ruan X."/>
            <person name="Zhao L."/>
            <person name="Wei J."/>
            <person name="Que T."/>
            <person name="Du C."/>
            <person name="Cheng J."/>
            <person name="Dai P."/>
            <person name="Han X."/>
            <person name="Huang E."/>
            <person name="Gao Y."/>
            <person name="Liu J."/>
            <person name="Shao H."/>
            <person name="Ye R."/>
            <person name="Li L."/>
            <person name="Wei W."/>
            <person name="Wang X."/>
            <person name="Wang C."/>
            <person name="Huo Q."/>
            <person name="Li W."/>
            <person name="Guo W."/>
            <person name="Chen H."/>
            <person name="Chen S."/>
            <person name="Zhou L."/>
            <person name="Zhou L."/>
            <person name="Ni X."/>
            <person name="Tian J."/>
            <person name="Zhou Y."/>
            <person name="Sheng Y."/>
            <person name="Liu T."/>
            <person name="Pan Y."/>
            <person name="Xia L."/>
            <person name="Li J."/>
            <person name="Zhao F."/>
            <person name="Cao W."/>
        </authorList>
    </citation>
    <scope>NUCLEOTIDE SEQUENCE</scope>
    <source>
        <strain evidence="11">Rsan-2018</strain>
        <tissue evidence="11">Larvae</tissue>
    </source>
</reference>
<protein>
    <recommendedName>
        <fullName evidence="10">ABC transmembrane type-1 domain-containing protein</fullName>
    </recommendedName>
</protein>
<evidence type="ECO:0000313" key="11">
    <source>
        <dbReference type="EMBL" id="KAH7972820.1"/>
    </source>
</evidence>
<keyword evidence="3 9" id="KW-0812">Transmembrane</keyword>
<dbReference type="Gene3D" id="1.20.1560.10">
    <property type="entry name" value="ABC transporter type 1, transmembrane domain"/>
    <property type="match status" value="1"/>
</dbReference>
<feature type="transmembrane region" description="Helical" evidence="9">
    <location>
        <begin position="150"/>
        <end position="172"/>
    </location>
</feature>
<dbReference type="Gene3D" id="3.40.50.300">
    <property type="entry name" value="P-loop containing nucleotide triphosphate hydrolases"/>
    <property type="match status" value="1"/>
</dbReference>
<dbReference type="PANTHER" id="PTHR24223">
    <property type="entry name" value="ATP-BINDING CASSETTE SUB-FAMILY C"/>
    <property type="match status" value="1"/>
</dbReference>
<name>A0A9D4QA92_RHISA</name>
<feature type="domain" description="ABC transmembrane type-1" evidence="10">
    <location>
        <begin position="1"/>
        <end position="169"/>
    </location>
</feature>
<dbReference type="InterPro" id="IPR036640">
    <property type="entry name" value="ABC1_TM_sf"/>
</dbReference>
<dbReference type="Pfam" id="PF00005">
    <property type="entry name" value="ABC_tran"/>
    <property type="match status" value="1"/>
</dbReference>
<dbReference type="VEuPathDB" id="VectorBase:RSAN_027196"/>
<evidence type="ECO:0000256" key="5">
    <source>
        <dbReference type="ARBA" id="ARBA00022741"/>
    </source>
</evidence>
<dbReference type="InterPro" id="IPR003439">
    <property type="entry name" value="ABC_transporter-like_ATP-bd"/>
</dbReference>
<dbReference type="SUPFAM" id="SSF52540">
    <property type="entry name" value="P-loop containing nucleoside triphosphate hydrolases"/>
    <property type="match status" value="1"/>
</dbReference>
<dbReference type="EMBL" id="JABSTV010001247">
    <property type="protein sequence ID" value="KAH7972820.1"/>
    <property type="molecule type" value="Genomic_DNA"/>
</dbReference>
<dbReference type="AlphaFoldDB" id="A0A9D4QA92"/>
<dbReference type="GO" id="GO:0016020">
    <property type="term" value="C:membrane"/>
    <property type="evidence" value="ECO:0007669"/>
    <property type="project" value="InterPro"/>
</dbReference>
<dbReference type="Pfam" id="PF00664">
    <property type="entry name" value="ABC_membrane"/>
    <property type="match status" value="1"/>
</dbReference>
<dbReference type="InterPro" id="IPR050173">
    <property type="entry name" value="ABC_transporter_C-like"/>
</dbReference>
<evidence type="ECO:0000256" key="3">
    <source>
        <dbReference type="ARBA" id="ARBA00022692"/>
    </source>
</evidence>
<comment type="caution">
    <text evidence="11">The sequence shown here is derived from an EMBL/GenBank/DDBJ whole genome shotgun (WGS) entry which is preliminary data.</text>
</comment>
<evidence type="ECO:0000256" key="9">
    <source>
        <dbReference type="SAM" id="Phobius"/>
    </source>
</evidence>
<feature type="transmembrane region" description="Helical" evidence="9">
    <location>
        <begin position="63"/>
        <end position="83"/>
    </location>
</feature>
<dbReference type="PANTHER" id="PTHR24223:SF443">
    <property type="entry name" value="MULTIDRUG-RESISTANCE LIKE PROTEIN 1, ISOFORM I"/>
    <property type="match status" value="1"/>
</dbReference>
<comment type="subcellular location">
    <subcellularLocation>
        <location evidence="1">Endomembrane system</location>
        <topology evidence="1">Multi-pass membrane protein</topology>
    </subcellularLocation>
</comment>
<dbReference type="GO" id="GO:0140359">
    <property type="term" value="F:ABC-type transporter activity"/>
    <property type="evidence" value="ECO:0007669"/>
    <property type="project" value="InterPro"/>
</dbReference>
<reference evidence="11" key="1">
    <citation type="journal article" date="2020" name="Cell">
        <title>Large-Scale Comparative Analyses of Tick Genomes Elucidate Their Genetic Diversity and Vector Capacities.</title>
        <authorList>
            <consortium name="Tick Genome and Microbiome Consortium (TIGMIC)"/>
            <person name="Jia N."/>
            <person name="Wang J."/>
            <person name="Shi W."/>
            <person name="Du L."/>
            <person name="Sun Y."/>
            <person name="Zhan W."/>
            <person name="Jiang J.F."/>
            <person name="Wang Q."/>
            <person name="Zhang B."/>
            <person name="Ji P."/>
            <person name="Bell-Sakyi L."/>
            <person name="Cui X.M."/>
            <person name="Yuan T.T."/>
            <person name="Jiang B.G."/>
            <person name="Yang W.F."/>
            <person name="Lam T.T."/>
            <person name="Chang Q.C."/>
            <person name="Ding S.J."/>
            <person name="Wang X.J."/>
            <person name="Zhu J.G."/>
            <person name="Ruan X.D."/>
            <person name="Zhao L."/>
            <person name="Wei J.T."/>
            <person name="Ye R.Z."/>
            <person name="Que T.C."/>
            <person name="Du C.H."/>
            <person name="Zhou Y.H."/>
            <person name="Cheng J.X."/>
            <person name="Dai P.F."/>
            <person name="Guo W.B."/>
            <person name="Han X.H."/>
            <person name="Huang E.J."/>
            <person name="Li L.F."/>
            <person name="Wei W."/>
            <person name="Gao Y.C."/>
            <person name="Liu J.Z."/>
            <person name="Shao H.Z."/>
            <person name="Wang X."/>
            <person name="Wang C.C."/>
            <person name="Yang T.C."/>
            <person name="Huo Q.B."/>
            <person name="Li W."/>
            <person name="Chen H.Y."/>
            <person name="Chen S.E."/>
            <person name="Zhou L.G."/>
            <person name="Ni X.B."/>
            <person name="Tian J.H."/>
            <person name="Sheng Y."/>
            <person name="Liu T."/>
            <person name="Pan Y.S."/>
            <person name="Xia L.Y."/>
            <person name="Li J."/>
            <person name="Zhao F."/>
            <person name="Cao W.C."/>
        </authorList>
    </citation>
    <scope>NUCLEOTIDE SEQUENCE</scope>
    <source>
        <strain evidence="11">Rsan-2018</strain>
    </source>
</reference>
<dbReference type="GO" id="GO:0012505">
    <property type="term" value="C:endomembrane system"/>
    <property type="evidence" value="ECO:0007669"/>
    <property type="project" value="UniProtKB-SubCell"/>
</dbReference>
<evidence type="ECO:0000256" key="2">
    <source>
        <dbReference type="ARBA" id="ARBA00022448"/>
    </source>
</evidence>
<feature type="transmembrane region" description="Helical" evidence="9">
    <location>
        <begin position="192"/>
        <end position="213"/>
    </location>
</feature>
<evidence type="ECO:0000256" key="6">
    <source>
        <dbReference type="ARBA" id="ARBA00022840"/>
    </source>
</evidence>
<evidence type="ECO:0000313" key="12">
    <source>
        <dbReference type="Proteomes" id="UP000821837"/>
    </source>
</evidence>
<dbReference type="InterPro" id="IPR011527">
    <property type="entry name" value="ABC1_TM_dom"/>
</dbReference>
<gene>
    <name evidence="11" type="ORF">HPB52_017587</name>
</gene>
<proteinExistence type="predicted"/>
<evidence type="ECO:0000256" key="7">
    <source>
        <dbReference type="ARBA" id="ARBA00022989"/>
    </source>
</evidence>
<dbReference type="PROSITE" id="PS50929">
    <property type="entry name" value="ABC_TM1F"/>
    <property type="match status" value="1"/>
</dbReference>
<dbReference type="Proteomes" id="UP000821837">
    <property type="component" value="Chromosome 11"/>
</dbReference>
<keyword evidence="5" id="KW-0547">Nucleotide-binding</keyword>
<dbReference type="InterPro" id="IPR027417">
    <property type="entry name" value="P-loop_NTPase"/>
</dbReference>
<evidence type="ECO:0000256" key="1">
    <source>
        <dbReference type="ARBA" id="ARBA00004127"/>
    </source>
</evidence>
<dbReference type="SUPFAM" id="SSF90123">
    <property type="entry name" value="ABC transporter transmembrane region"/>
    <property type="match status" value="1"/>
</dbReference>
<keyword evidence="4" id="KW-0677">Repeat</keyword>